<comment type="caution">
    <text evidence="3">The sequence shown here is derived from an EMBL/GenBank/DDBJ whole genome shotgun (WGS) entry which is preliminary data.</text>
</comment>
<evidence type="ECO:0000313" key="4">
    <source>
        <dbReference type="Proteomes" id="UP000028640"/>
    </source>
</evidence>
<dbReference type="PANTHER" id="PTHR35891">
    <property type="entry name" value="THIOL:DISULFIDE INTERCHANGE PROTEIN DSBA"/>
    <property type="match status" value="1"/>
</dbReference>
<dbReference type="Gene3D" id="3.40.30.10">
    <property type="entry name" value="Glutaredoxin"/>
    <property type="match status" value="1"/>
</dbReference>
<keyword evidence="1" id="KW-0812">Transmembrane</keyword>
<dbReference type="Pfam" id="PF01323">
    <property type="entry name" value="DSBA"/>
    <property type="match status" value="1"/>
</dbReference>
<keyword evidence="1" id="KW-1133">Transmembrane helix</keyword>
<organism evidence="3 4">
    <name type="scientific">Ewingella americana (strain ATCC 33852 / DSM 4580 / CCUG 14506 / JCM 5911 / LMG 7869 / NCTC 12157 / CDC 1468-78)</name>
    <dbReference type="NCBI Taxonomy" id="910964"/>
    <lineage>
        <taxon>Bacteria</taxon>
        <taxon>Pseudomonadati</taxon>
        <taxon>Pseudomonadota</taxon>
        <taxon>Gammaproteobacteria</taxon>
        <taxon>Enterobacterales</taxon>
        <taxon>Yersiniaceae</taxon>
        <taxon>Ewingella</taxon>
    </lineage>
</organism>
<keyword evidence="4" id="KW-1185">Reference proteome</keyword>
<keyword evidence="1" id="KW-0472">Membrane</keyword>
<feature type="domain" description="DSBA-like thioredoxin" evidence="2">
    <location>
        <begin position="96"/>
        <end position="199"/>
    </location>
</feature>
<dbReference type="RefSeq" id="WP_034789960.1">
    <property type="nucleotide sequence ID" value="NZ_JMPJ01000040.1"/>
</dbReference>
<dbReference type="AlphaFoldDB" id="A0A085GFM2"/>
<sequence>MRKKITIAALYTVFIAVISAFVTTAYFHTFVLNKNEQNPQQLLTSVSTDKVTNSRIADGQDIIEFLSYGCHYCASNEENVEKLEKRLPAGKKLVRLHVSYEDQGGLGRYAAVFATLDAMGIEAKYRDSAYRAVNKDDIDLGDATQLNGWLKSNNIDTEEYNTVRQSAAVEQKLAYMTQVTRDYKVNATPVFIVSKKWIALQDREFPEFSDQLLSLLNNDSPLEK</sequence>
<dbReference type="PANTHER" id="PTHR35891:SF3">
    <property type="entry name" value="THIOL:DISULFIDE INTERCHANGE PROTEIN DSBL"/>
    <property type="match status" value="1"/>
</dbReference>
<evidence type="ECO:0000256" key="1">
    <source>
        <dbReference type="SAM" id="Phobius"/>
    </source>
</evidence>
<proteinExistence type="predicted"/>
<evidence type="ECO:0000313" key="3">
    <source>
        <dbReference type="EMBL" id="KFC82517.1"/>
    </source>
</evidence>
<dbReference type="OrthoDB" id="9784896at2"/>
<dbReference type="Proteomes" id="UP000028640">
    <property type="component" value="Unassembled WGS sequence"/>
</dbReference>
<dbReference type="SUPFAM" id="SSF52833">
    <property type="entry name" value="Thioredoxin-like"/>
    <property type="match status" value="1"/>
</dbReference>
<reference evidence="3 4" key="1">
    <citation type="submission" date="2014-05" db="EMBL/GenBank/DDBJ databases">
        <title>ATOL: Assembling a taxonomically balanced genome-scale reconstruction of the evolutionary history of the Enterobacteriaceae.</title>
        <authorList>
            <person name="Plunkett G.III."/>
            <person name="Neeno-Eckwall E.C."/>
            <person name="Glasner J.D."/>
            <person name="Perna N.T."/>
        </authorList>
    </citation>
    <scope>NUCLEOTIDE SEQUENCE [LARGE SCALE GENOMIC DNA]</scope>
    <source>
        <strain evidence="3 4">ATCC 33852</strain>
    </source>
</reference>
<dbReference type="InterPro" id="IPR036249">
    <property type="entry name" value="Thioredoxin-like_sf"/>
</dbReference>
<evidence type="ECO:0000259" key="2">
    <source>
        <dbReference type="Pfam" id="PF01323"/>
    </source>
</evidence>
<dbReference type="InterPro" id="IPR001853">
    <property type="entry name" value="DSBA-like_thioredoxin_dom"/>
</dbReference>
<dbReference type="eggNOG" id="COG1651">
    <property type="taxonomic scope" value="Bacteria"/>
</dbReference>
<dbReference type="GeneID" id="78379763"/>
<name>A0A085GFM2_EWIA3</name>
<accession>A0A085GFM2</accession>
<gene>
    <name evidence="3" type="ORF">GEAM_1415</name>
</gene>
<dbReference type="EMBL" id="JMPJ01000040">
    <property type="protein sequence ID" value="KFC82517.1"/>
    <property type="molecule type" value="Genomic_DNA"/>
</dbReference>
<dbReference type="STRING" id="910964.GEAM_1415"/>
<dbReference type="InterPro" id="IPR050824">
    <property type="entry name" value="Thiol_disulfide_DsbA"/>
</dbReference>
<protein>
    <submittedName>
        <fullName evidence="3">Periplasmic thiol:disulfide interchange protein</fullName>
    </submittedName>
</protein>
<feature type="transmembrane region" description="Helical" evidence="1">
    <location>
        <begin position="7"/>
        <end position="27"/>
    </location>
</feature>
<dbReference type="GO" id="GO:0016491">
    <property type="term" value="F:oxidoreductase activity"/>
    <property type="evidence" value="ECO:0007669"/>
    <property type="project" value="InterPro"/>
</dbReference>